<dbReference type="SMART" id="SM00642">
    <property type="entry name" value="Aamy"/>
    <property type="match status" value="1"/>
</dbReference>
<dbReference type="Proteomes" id="UP000184334">
    <property type="component" value="Unassembled WGS sequence"/>
</dbReference>
<reference evidence="5" key="1">
    <citation type="submission" date="2016-11" db="EMBL/GenBank/DDBJ databases">
        <authorList>
            <person name="Varghese N."/>
            <person name="Submissions S."/>
        </authorList>
    </citation>
    <scope>NUCLEOTIDE SEQUENCE [LARGE SCALE GENOMIC DNA]</scope>
    <source>
        <strain evidence="5">DSM 16785</strain>
    </source>
</reference>
<dbReference type="GO" id="GO:0016798">
    <property type="term" value="F:hydrolase activity, acting on glycosyl bonds"/>
    <property type="evidence" value="ECO:0007669"/>
    <property type="project" value="UniProtKB-KW"/>
</dbReference>
<dbReference type="GO" id="GO:0005975">
    <property type="term" value="P:carbohydrate metabolic process"/>
    <property type="evidence" value="ECO:0007669"/>
    <property type="project" value="InterPro"/>
</dbReference>
<evidence type="ECO:0000256" key="1">
    <source>
        <dbReference type="ARBA" id="ARBA00022801"/>
    </source>
</evidence>
<keyword evidence="3" id="KW-0812">Transmembrane</keyword>
<feature type="transmembrane region" description="Helical" evidence="3">
    <location>
        <begin position="12"/>
        <end position="33"/>
    </location>
</feature>
<dbReference type="InterPro" id="IPR013780">
    <property type="entry name" value="Glyco_hydro_b"/>
</dbReference>
<dbReference type="EMBL" id="FQUI01000025">
    <property type="protein sequence ID" value="SHE97100.1"/>
    <property type="molecule type" value="Genomic_DNA"/>
</dbReference>
<dbReference type="CDD" id="cd02859">
    <property type="entry name" value="E_set_AMPKbeta_like_N"/>
    <property type="match status" value="1"/>
</dbReference>
<dbReference type="Gene3D" id="3.20.20.80">
    <property type="entry name" value="Glycosidases"/>
    <property type="match status" value="1"/>
</dbReference>
<dbReference type="InterPro" id="IPR032640">
    <property type="entry name" value="AMPK1_CBM"/>
</dbReference>
<evidence type="ECO:0000256" key="2">
    <source>
        <dbReference type="ARBA" id="ARBA00023295"/>
    </source>
</evidence>
<sequence length="670" mass="78869">MIERGFNMKKIFMFIFLILIFTMSFSIKSVIYYTASASNVSIIGDFSDEPIQMEKTNTGLWKKTFELEEGEYKYLFLVDGKEILDYKNTNTVYSNGKLYSLLIIKEEKTYYPSIGDGKVGFIKHEKERKYINPVKPGDIYLSIEVQKKDIEDVYFVGNAKIVKKEKLTFDKTELYRFHVKTPANVLRYKFIIKDGENSIEYPNLDYFEFDFNKPIIKYFDVPDWTKGRIYYQIFPERFRNGDKTNDPAYTYEWYGNYTSSSLGSNGFYGGDLKGIIESIEYLKNLGIEAIYLNPIFESVSSHKYDTKDYLRIDSHFGDDKTFIQMVKDLKKNNIKIILDGVFNHTGDEFFAMQDIFRNQKRSKYLDWYFIKKFPVTKSADSYESWWGYADLPKLNLENPEVKAYITTVLGKWMEYGIDGWRLDAVDQVKNSFWENFFYPIVKGINENAVISGEYWKDSTQYFEKPAFDTVMNYLFRDAALGYAKGGSAYNFVKNTNAYLEKYPPQIIHTLWNLLDSHDTPRAITELNDDIDKFKIAVGIQMTFIGAPVIYYGDEIGLTGERDPWCRKPFPWDEEFWNMDIYNYYKSLIKLRKEHEALRYGEYEVIKTKLGALIYRRYTENDEVIIISNSRKIPVKANIELNGDYIDYFTGEKIKTIEKISGLTFRILIRQ</sequence>
<dbReference type="Gene3D" id="2.60.40.1180">
    <property type="entry name" value="Golgi alpha-mannosidase II"/>
    <property type="match status" value="1"/>
</dbReference>
<dbReference type="Gene3D" id="3.90.400.10">
    <property type="entry name" value="Oligo-1,6-glucosidase, Domain 2"/>
    <property type="match status" value="1"/>
</dbReference>
<evidence type="ECO:0000313" key="5">
    <source>
        <dbReference type="EMBL" id="SHE97100.1"/>
    </source>
</evidence>
<dbReference type="InterPro" id="IPR017853">
    <property type="entry name" value="GH"/>
</dbReference>
<dbReference type="InterPro" id="IPR014756">
    <property type="entry name" value="Ig_E-set"/>
</dbReference>
<dbReference type="CDD" id="cd11338">
    <property type="entry name" value="AmyAc_CMD"/>
    <property type="match status" value="1"/>
</dbReference>
<dbReference type="AlphaFoldDB" id="A0A1M4XUM7"/>
<feature type="domain" description="Glycosyl hydrolase family 13 catalytic" evidence="4">
    <location>
        <begin position="232"/>
        <end position="591"/>
    </location>
</feature>
<evidence type="ECO:0000256" key="3">
    <source>
        <dbReference type="SAM" id="Phobius"/>
    </source>
</evidence>
<name>A0A1M4XUM7_MARH1</name>
<keyword evidence="6" id="KW-1185">Reference proteome</keyword>
<organism evidence="5 6">
    <name type="scientific">Marinitoga hydrogenitolerans (strain DSM 16785 / JCM 12826 / AT1271)</name>
    <dbReference type="NCBI Taxonomy" id="1122195"/>
    <lineage>
        <taxon>Bacteria</taxon>
        <taxon>Thermotogati</taxon>
        <taxon>Thermotogota</taxon>
        <taxon>Thermotogae</taxon>
        <taxon>Petrotogales</taxon>
        <taxon>Petrotogaceae</taxon>
        <taxon>Marinitoga</taxon>
    </lineage>
</organism>
<gene>
    <name evidence="5" type="ORF">SAMN02745164_01517</name>
</gene>
<dbReference type="Pfam" id="PF00128">
    <property type="entry name" value="Alpha-amylase"/>
    <property type="match status" value="1"/>
</dbReference>
<keyword evidence="3" id="KW-1133">Transmembrane helix</keyword>
<evidence type="ECO:0000313" key="6">
    <source>
        <dbReference type="Proteomes" id="UP000184334"/>
    </source>
</evidence>
<dbReference type="PANTHER" id="PTHR10357">
    <property type="entry name" value="ALPHA-AMYLASE FAMILY MEMBER"/>
    <property type="match status" value="1"/>
</dbReference>
<dbReference type="PANTHER" id="PTHR10357:SF210">
    <property type="entry name" value="MALTODEXTRIN GLUCOSIDASE"/>
    <property type="match status" value="1"/>
</dbReference>
<dbReference type="STRING" id="1122195.SAMN02745164_01517"/>
<evidence type="ECO:0000259" key="4">
    <source>
        <dbReference type="SMART" id="SM00642"/>
    </source>
</evidence>
<dbReference type="InterPro" id="IPR006047">
    <property type="entry name" value="GH13_cat_dom"/>
</dbReference>
<dbReference type="SUPFAM" id="SSF81296">
    <property type="entry name" value="E set domains"/>
    <property type="match status" value="2"/>
</dbReference>
<keyword evidence="3" id="KW-0472">Membrane</keyword>
<proteinExistence type="predicted"/>
<protein>
    <submittedName>
        <fullName evidence="5">Glycosidase</fullName>
    </submittedName>
</protein>
<comment type="caution">
    <text evidence="5">The sequence shown here is derived from an EMBL/GenBank/DDBJ whole genome shotgun (WGS) entry which is preliminary data.</text>
</comment>
<dbReference type="InterPro" id="IPR013783">
    <property type="entry name" value="Ig-like_fold"/>
</dbReference>
<accession>A0A1M4XUM7</accession>
<dbReference type="Pfam" id="PF16561">
    <property type="entry name" value="AMPK1_CBM"/>
    <property type="match status" value="1"/>
</dbReference>
<keyword evidence="2 5" id="KW-0326">Glycosidase</keyword>
<dbReference type="InterPro" id="IPR045857">
    <property type="entry name" value="O16G_dom_2"/>
</dbReference>
<keyword evidence="1" id="KW-0378">Hydrolase</keyword>
<dbReference type="SUPFAM" id="SSF51445">
    <property type="entry name" value="(Trans)glycosidases"/>
    <property type="match status" value="1"/>
</dbReference>
<dbReference type="Gene3D" id="2.60.40.10">
    <property type="entry name" value="Immunoglobulins"/>
    <property type="match status" value="2"/>
</dbReference>